<sequence>MPTGTSVIADEKEYDFIARLSNTALFTEDYDWHGIDFTKGSKIAPFTSVVDVFGDGAVWAVSTPGHTKGHTSYLLNTTQGIKFVVGDASHFGYAYDNNYAPAALSGELRQQAAETLASIKTFASQHPDIKLIFGHQLP</sequence>
<dbReference type="SUPFAM" id="SSF56281">
    <property type="entry name" value="Metallo-hydrolase/oxidoreductase"/>
    <property type="match status" value="1"/>
</dbReference>
<reference evidence="7" key="1">
    <citation type="submission" date="2014-09" db="EMBL/GenBank/DDBJ databases">
        <title>Vibrio variabilis JCM 19239. (C206) whole genome shotgun sequence.</title>
        <authorList>
            <person name="Sawabe T."/>
            <person name="Meirelles P."/>
            <person name="Nakanishi M."/>
            <person name="Sayaka M."/>
            <person name="Hattori M."/>
            <person name="Ohkuma M."/>
        </authorList>
    </citation>
    <scope>NUCLEOTIDE SEQUENCE [LARGE SCALE GENOMIC DNA]</scope>
    <source>
        <strain evidence="7">JCM 19239</strain>
    </source>
</reference>
<gene>
    <name evidence="6" type="ORF">JCM19239_6942</name>
</gene>
<evidence type="ECO:0000256" key="1">
    <source>
        <dbReference type="ARBA" id="ARBA00001947"/>
    </source>
</evidence>
<name>A0ABQ0JLW2_9VIBR</name>
<comment type="caution">
    <text evidence="6">The sequence shown here is derived from an EMBL/GenBank/DDBJ whole genome shotgun (WGS) entry which is preliminary data.</text>
</comment>
<dbReference type="InterPro" id="IPR051013">
    <property type="entry name" value="MBL_superfamily_lactonases"/>
</dbReference>
<keyword evidence="5" id="KW-0862">Zinc</keyword>
<evidence type="ECO:0000256" key="4">
    <source>
        <dbReference type="ARBA" id="ARBA00022801"/>
    </source>
</evidence>
<evidence type="ECO:0000256" key="2">
    <source>
        <dbReference type="ARBA" id="ARBA00007749"/>
    </source>
</evidence>
<dbReference type="Gene3D" id="3.60.15.10">
    <property type="entry name" value="Ribonuclease Z/Hydroxyacylglutathione hydrolase-like"/>
    <property type="match status" value="1"/>
</dbReference>
<evidence type="ECO:0000256" key="5">
    <source>
        <dbReference type="ARBA" id="ARBA00022833"/>
    </source>
</evidence>
<accession>A0ABQ0JLW2</accession>
<keyword evidence="3" id="KW-0479">Metal-binding</keyword>
<evidence type="ECO:0000313" key="6">
    <source>
        <dbReference type="EMBL" id="GAL29734.1"/>
    </source>
</evidence>
<evidence type="ECO:0000256" key="3">
    <source>
        <dbReference type="ARBA" id="ARBA00022723"/>
    </source>
</evidence>
<organism evidence="6 7">
    <name type="scientific">Vibrio variabilis</name>
    <dbReference type="NCBI Taxonomy" id="990271"/>
    <lineage>
        <taxon>Bacteria</taxon>
        <taxon>Pseudomonadati</taxon>
        <taxon>Pseudomonadota</taxon>
        <taxon>Gammaproteobacteria</taxon>
        <taxon>Vibrionales</taxon>
        <taxon>Vibrionaceae</taxon>
        <taxon>Vibrio</taxon>
    </lineage>
</organism>
<dbReference type="PANTHER" id="PTHR42978:SF2">
    <property type="entry name" value="102 KBASES UNSTABLE REGION: FROM 1 TO 119443"/>
    <property type="match status" value="1"/>
</dbReference>
<proteinExistence type="inferred from homology"/>
<dbReference type="Proteomes" id="UP000029223">
    <property type="component" value="Unassembled WGS sequence"/>
</dbReference>
<keyword evidence="7" id="KW-1185">Reference proteome</keyword>
<keyword evidence="4" id="KW-0378">Hydrolase</keyword>
<comment type="similarity">
    <text evidence="2">Belongs to the metallo-beta-lactamase superfamily.</text>
</comment>
<evidence type="ECO:0000313" key="7">
    <source>
        <dbReference type="Proteomes" id="UP000029223"/>
    </source>
</evidence>
<comment type="cofactor">
    <cofactor evidence="1">
        <name>Zn(2+)</name>
        <dbReference type="ChEBI" id="CHEBI:29105"/>
    </cofactor>
</comment>
<dbReference type="PANTHER" id="PTHR42978">
    <property type="entry name" value="QUORUM-QUENCHING LACTONASE YTNP-RELATED-RELATED"/>
    <property type="match status" value="1"/>
</dbReference>
<dbReference type="EMBL" id="BBMS01000072">
    <property type="protein sequence ID" value="GAL29734.1"/>
    <property type="molecule type" value="Genomic_DNA"/>
</dbReference>
<protein>
    <submittedName>
        <fullName evidence="6">Beta-lactamase-like</fullName>
    </submittedName>
</protein>
<dbReference type="InterPro" id="IPR036866">
    <property type="entry name" value="RibonucZ/Hydroxyglut_hydro"/>
</dbReference>